<dbReference type="SUPFAM" id="SSF55785">
    <property type="entry name" value="PYP-like sensor domain (PAS domain)"/>
    <property type="match status" value="1"/>
</dbReference>
<proteinExistence type="predicted"/>
<keyword evidence="4" id="KW-1185">Reference proteome</keyword>
<dbReference type="RefSeq" id="WP_169639026.1">
    <property type="nucleotide sequence ID" value="NZ_CP048788.1"/>
</dbReference>
<dbReference type="EMBL" id="CP048788">
    <property type="protein sequence ID" value="QJF49800.1"/>
    <property type="molecule type" value="Genomic_DNA"/>
</dbReference>
<evidence type="ECO:0000313" key="4">
    <source>
        <dbReference type="Proteomes" id="UP000503308"/>
    </source>
</evidence>
<dbReference type="Proteomes" id="UP000503308">
    <property type="component" value="Chromosome"/>
</dbReference>
<feature type="domain" description="PAS fold-4" evidence="2">
    <location>
        <begin position="33"/>
        <end position="119"/>
    </location>
</feature>
<accession>A0A858SMS9</accession>
<name>A0A858SMS9_9RHOB</name>
<dbReference type="InterPro" id="IPR035965">
    <property type="entry name" value="PAS-like_dom_sf"/>
</dbReference>
<organism evidence="3 4">
    <name type="scientific">Roseobacter ponti</name>
    <dbReference type="NCBI Taxonomy" id="1891787"/>
    <lineage>
        <taxon>Bacteria</taxon>
        <taxon>Pseudomonadati</taxon>
        <taxon>Pseudomonadota</taxon>
        <taxon>Alphaproteobacteria</taxon>
        <taxon>Rhodobacterales</taxon>
        <taxon>Roseobacteraceae</taxon>
        <taxon>Roseobacter</taxon>
    </lineage>
</organism>
<feature type="region of interest" description="Disordered" evidence="1">
    <location>
        <begin position="200"/>
        <end position="240"/>
    </location>
</feature>
<dbReference type="AlphaFoldDB" id="A0A858SMS9"/>
<reference evidence="3 4" key="1">
    <citation type="submission" date="2020-02" db="EMBL/GenBank/DDBJ databases">
        <title>Genome sequence of Roseobacter ponti.</title>
        <authorList>
            <person name="Hollensteiner J."/>
            <person name="Schneider D."/>
            <person name="Poehlein A."/>
            <person name="Daniel R."/>
        </authorList>
    </citation>
    <scope>NUCLEOTIDE SEQUENCE [LARGE SCALE GENOMIC DNA]</scope>
    <source>
        <strain evidence="3 4">DSM 106830</strain>
    </source>
</reference>
<protein>
    <submittedName>
        <fullName evidence="3">PAS domain-containing protein</fullName>
    </submittedName>
</protein>
<sequence length="240" mass="25944">MFQNSSADELLVLFNQFHFPVFAVERPAPGAPFRVLCVNKSFGTAAGPDATTADGVSWADFTADGADSVRSRCNTCADARAGVRFEQLLPTPDGPRFWDVSLQHVPLPCKGDRVIGVAFEIRGDAQAGKNQRMHDDIRFFSSLADLQVQNLVSMFEAAQQSDLFCTDNTGRVDRLIGMCRGVQQAVGDIRKALARCENAPRSGEHDAWPQNSAATNGKAPGTLRAMSGTAHQKDKSSRSA</sequence>
<dbReference type="InterPro" id="IPR013656">
    <property type="entry name" value="PAS_4"/>
</dbReference>
<gene>
    <name evidence="3" type="ORF">G3256_00770</name>
</gene>
<dbReference type="Pfam" id="PF08448">
    <property type="entry name" value="PAS_4"/>
    <property type="match status" value="1"/>
</dbReference>
<dbReference type="KEGG" id="rpon:G3256_00770"/>
<evidence type="ECO:0000313" key="3">
    <source>
        <dbReference type="EMBL" id="QJF49800.1"/>
    </source>
</evidence>
<evidence type="ECO:0000259" key="2">
    <source>
        <dbReference type="Pfam" id="PF08448"/>
    </source>
</evidence>
<feature type="compositionally biased region" description="Basic and acidic residues" evidence="1">
    <location>
        <begin position="231"/>
        <end position="240"/>
    </location>
</feature>
<evidence type="ECO:0000256" key="1">
    <source>
        <dbReference type="SAM" id="MobiDB-lite"/>
    </source>
</evidence>